<sequence>MAEPLLTAAQLRAVMPSAGGRADVFAPILADVLLFRQINTTARIAAFLAQVGHESGQLRYVRELWGPTLAQRGYEGRADLGNTQPGDGKRFLGRGLIQITGRANYRACGIALGLDLEAQPELLETPAHATASAAWFWLNNGLNRFADQDSDAAFVQLTRRVNGGTNGLDDRRALWLRARAVLAGGTAS</sequence>
<dbReference type="GO" id="GO:0016998">
    <property type="term" value="P:cell wall macromolecule catabolic process"/>
    <property type="evidence" value="ECO:0007669"/>
    <property type="project" value="InterPro"/>
</dbReference>
<dbReference type="GO" id="GO:0006032">
    <property type="term" value="P:chitin catabolic process"/>
    <property type="evidence" value="ECO:0007669"/>
    <property type="project" value="InterPro"/>
</dbReference>
<reference evidence="3 5" key="1">
    <citation type="journal article" date="2023" name="Front. Microbiol.">
        <title>Ralstonia chuxiongensis sp. nov., Ralstonia mojiangensis sp. nov., and Ralstonia soli sp. nov., isolated from tobacco fields, are three novel species in the family Burkholderiaceae.</title>
        <authorList>
            <person name="Lu C.H."/>
            <person name="Zhang Y.Y."/>
            <person name="Jiang N."/>
            <person name="Chen W."/>
            <person name="Shao X."/>
            <person name="Zhao Z.M."/>
            <person name="Lu W.L."/>
            <person name="Hu X."/>
            <person name="Xi Y.X."/>
            <person name="Zou S.Y."/>
            <person name="Wei Q.J."/>
            <person name="Lin Z.L."/>
            <person name="Gong L."/>
            <person name="Gai X.T."/>
            <person name="Zhang L.Q."/>
            <person name="Li J.Y."/>
            <person name="Jin Y."/>
            <person name="Xia Z.Y."/>
        </authorList>
    </citation>
    <scope>NUCLEOTIDE SEQUENCE</scope>
    <source>
        <strain evidence="3">22TCCZM01-4</strain>
        <strain evidence="2 5">22TCJT01-1</strain>
    </source>
</reference>
<keyword evidence="3" id="KW-0378">Hydrolase</keyword>
<dbReference type="GO" id="GO:0004568">
    <property type="term" value="F:chitinase activity"/>
    <property type="evidence" value="ECO:0007669"/>
    <property type="project" value="InterPro"/>
</dbReference>
<proteinExistence type="predicted"/>
<evidence type="ECO:0000313" key="3">
    <source>
        <dbReference type="EMBL" id="MCT7317555.1"/>
    </source>
</evidence>
<evidence type="ECO:0000259" key="1">
    <source>
        <dbReference type="Pfam" id="PF00182"/>
    </source>
</evidence>
<dbReference type="AlphaFoldDB" id="A0AAE3LC00"/>
<dbReference type="Proteomes" id="UP001164374">
    <property type="component" value="Unassembled WGS sequence"/>
</dbReference>
<keyword evidence="5" id="KW-1185">Reference proteome</keyword>
<dbReference type="EMBL" id="JAOCQJ010000004">
    <property type="protein sequence ID" value="MCT7317555.1"/>
    <property type="molecule type" value="Genomic_DNA"/>
</dbReference>
<dbReference type="InterPro" id="IPR023346">
    <property type="entry name" value="Lysozyme-like_dom_sf"/>
</dbReference>
<accession>A0AAE3LC00</accession>
<organism evidence="3 4">
    <name type="scientific">Ralstonia mojiangensis</name>
    <dbReference type="NCBI Taxonomy" id="2953895"/>
    <lineage>
        <taxon>Bacteria</taxon>
        <taxon>Pseudomonadati</taxon>
        <taxon>Pseudomonadota</taxon>
        <taxon>Betaproteobacteria</taxon>
        <taxon>Burkholderiales</taxon>
        <taxon>Burkholderiaceae</taxon>
        <taxon>Ralstonia</taxon>
    </lineage>
</organism>
<feature type="domain" description="Glycoside hydrolase family 19 catalytic" evidence="1">
    <location>
        <begin position="43"/>
        <end position="141"/>
    </location>
</feature>
<dbReference type="EMBL" id="JAOCQI010000002">
    <property type="protein sequence ID" value="MCT7311582.1"/>
    <property type="molecule type" value="Genomic_DNA"/>
</dbReference>
<evidence type="ECO:0000313" key="2">
    <source>
        <dbReference type="EMBL" id="MCT7311582.1"/>
    </source>
</evidence>
<dbReference type="Proteomes" id="UP001164420">
    <property type="component" value="Unassembled WGS sequence"/>
</dbReference>
<dbReference type="PANTHER" id="PTHR34408:SF1">
    <property type="entry name" value="GLYCOSYL HYDROLASE FAMILY 19 DOMAIN-CONTAINING PROTEIN HI_1415"/>
    <property type="match status" value="1"/>
</dbReference>
<evidence type="ECO:0000313" key="4">
    <source>
        <dbReference type="Proteomes" id="UP001164374"/>
    </source>
</evidence>
<dbReference type="Pfam" id="PF00182">
    <property type="entry name" value="Glyco_hydro_19"/>
    <property type="match status" value="1"/>
</dbReference>
<protein>
    <submittedName>
        <fullName evidence="3">Glycoside hydrolase family 19 protein</fullName>
    </submittedName>
</protein>
<dbReference type="InterPro" id="IPR000726">
    <property type="entry name" value="Glyco_hydro_19_cat"/>
</dbReference>
<dbReference type="Gene3D" id="1.10.530.10">
    <property type="match status" value="1"/>
</dbReference>
<comment type="caution">
    <text evidence="3">The sequence shown here is derived from an EMBL/GenBank/DDBJ whole genome shotgun (WGS) entry which is preliminary data.</text>
</comment>
<evidence type="ECO:0000313" key="5">
    <source>
        <dbReference type="Proteomes" id="UP001164420"/>
    </source>
</evidence>
<gene>
    <name evidence="3" type="ORF">N5I87_16225</name>
    <name evidence="2" type="ORF">N5J06_11540</name>
</gene>
<dbReference type="InterPro" id="IPR052354">
    <property type="entry name" value="Cell_Wall_Dynamics_Protein"/>
</dbReference>
<reference evidence="3" key="2">
    <citation type="submission" date="2023-02" db="EMBL/GenBank/DDBJ databases">
        <authorList>
            <person name="Lu C.-H."/>
        </authorList>
    </citation>
    <scope>NUCLEOTIDE SEQUENCE</scope>
    <source>
        <strain evidence="3">22TCCZM01-4</strain>
        <strain evidence="2">22TCJT01-1</strain>
    </source>
</reference>
<name>A0AAE3LC00_9RALS</name>
<dbReference type="PANTHER" id="PTHR34408">
    <property type="entry name" value="FAMILY PROTEIN, PUTATIVE-RELATED"/>
    <property type="match status" value="1"/>
</dbReference>
<dbReference type="SUPFAM" id="SSF53955">
    <property type="entry name" value="Lysozyme-like"/>
    <property type="match status" value="1"/>
</dbReference>
<dbReference type="RefSeq" id="WP_260773625.1">
    <property type="nucleotide sequence ID" value="NZ_JAOCQH010000005.1"/>
</dbReference>